<dbReference type="Pfam" id="PF19700">
    <property type="entry name" value="DUF6198"/>
    <property type="match status" value="1"/>
</dbReference>
<proteinExistence type="predicted"/>
<feature type="transmembrane region" description="Helical" evidence="2">
    <location>
        <begin position="85"/>
        <end position="107"/>
    </location>
</feature>
<feature type="transmembrane region" description="Helical" evidence="2">
    <location>
        <begin position="181"/>
        <end position="200"/>
    </location>
</feature>
<feature type="transmembrane region" description="Helical" evidence="2">
    <location>
        <begin position="113"/>
        <end position="134"/>
    </location>
</feature>
<feature type="transmembrane region" description="Helical" evidence="2">
    <location>
        <begin position="21"/>
        <end position="39"/>
    </location>
</feature>
<keyword evidence="2" id="KW-0812">Transmembrane</keyword>
<sequence>MSLANLPLRSQLHVDRLPLRLLTLAAGLTGYGVGLAMIIRSTWGADPWDVLHVALAERSGLSVGTVIIATSVLVLLAWIPLRQHVGLGTLANALWIGVAADAGLRLIPEAATPAGGLGLLIGGIVLNAVSDAVYIGAQLGPGPRDGLMTGIHHRWGLPIGPVRLALEAVVLAAGWLLGGPVGLGTVLYAASIGPIVHLVLPRVTIAVRVLPAPRGRTSPARSAASDPAPAPGDAAASAPPGPAPAGPASAPPRPPGAP</sequence>
<accession>A0ABV6R7B6</accession>
<dbReference type="PANTHER" id="PTHR40078:SF1">
    <property type="entry name" value="INTEGRAL MEMBRANE PROTEIN"/>
    <property type="match status" value="1"/>
</dbReference>
<feature type="transmembrane region" description="Helical" evidence="2">
    <location>
        <begin position="59"/>
        <end position="78"/>
    </location>
</feature>
<evidence type="ECO:0000313" key="4">
    <source>
        <dbReference type="Proteomes" id="UP001589793"/>
    </source>
</evidence>
<keyword evidence="2" id="KW-0472">Membrane</keyword>
<dbReference type="Proteomes" id="UP001589793">
    <property type="component" value="Unassembled WGS sequence"/>
</dbReference>
<dbReference type="PANTHER" id="PTHR40078">
    <property type="entry name" value="INTEGRAL MEMBRANE PROTEIN-RELATED"/>
    <property type="match status" value="1"/>
</dbReference>
<evidence type="ECO:0000256" key="1">
    <source>
        <dbReference type="SAM" id="MobiDB-lite"/>
    </source>
</evidence>
<keyword evidence="4" id="KW-1185">Reference proteome</keyword>
<dbReference type="EMBL" id="JBHLSV010000002">
    <property type="protein sequence ID" value="MFC0672872.1"/>
    <property type="molecule type" value="Genomic_DNA"/>
</dbReference>
<protein>
    <submittedName>
        <fullName evidence="3">YitT family protein</fullName>
    </submittedName>
</protein>
<feature type="compositionally biased region" description="Pro residues" evidence="1">
    <location>
        <begin position="239"/>
        <end position="258"/>
    </location>
</feature>
<name>A0ABV6R7B6_9MICO</name>
<evidence type="ECO:0000256" key="2">
    <source>
        <dbReference type="SAM" id="Phobius"/>
    </source>
</evidence>
<keyword evidence="2" id="KW-1133">Transmembrane helix</keyword>
<gene>
    <name evidence="3" type="ORF">ACFFF6_02760</name>
</gene>
<organism evidence="3 4">
    <name type="scientific">Brachybacterium hainanense</name>
    <dbReference type="NCBI Taxonomy" id="1541174"/>
    <lineage>
        <taxon>Bacteria</taxon>
        <taxon>Bacillati</taxon>
        <taxon>Actinomycetota</taxon>
        <taxon>Actinomycetes</taxon>
        <taxon>Micrococcales</taxon>
        <taxon>Dermabacteraceae</taxon>
        <taxon>Brachybacterium</taxon>
    </lineage>
</organism>
<reference evidence="3 4" key="1">
    <citation type="submission" date="2024-09" db="EMBL/GenBank/DDBJ databases">
        <authorList>
            <person name="Sun Q."/>
            <person name="Mori K."/>
        </authorList>
    </citation>
    <scope>NUCLEOTIDE SEQUENCE [LARGE SCALE GENOMIC DNA]</scope>
    <source>
        <strain evidence="3 4">CICC 10874</strain>
    </source>
</reference>
<feature type="compositionally biased region" description="Low complexity" evidence="1">
    <location>
        <begin position="218"/>
        <end position="238"/>
    </location>
</feature>
<feature type="region of interest" description="Disordered" evidence="1">
    <location>
        <begin position="214"/>
        <end position="258"/>
    </location>
</feature>
<dbReference type="RefSeq" id="WP_376978006.1">
    <property type="nucleotide sequence ID" value="NZ_JBHLSV010000002.1"/>
</dbReference>
<evidence type="ECO:0000313" key="3">
    <source>
        <dbReference type="EMBL" id="MFC0672872.1"/>
    </source>
</evidence>
<comment type="caution">
    <text evidence="3">The sequence shown here is derived from an EMBL/GenBank/DDBJ whole genome shotgun (WGS) entry which is preliminary data.</text>
</comment>
<dbReference type="InterPro" id="IPR038750">
    <property type="entry name" value="YczE/YyaS-like"/>
</dbReference>